<name>A0ABY1JCL5_9BACT</name>
<evidence type="ECO:0000256" key="4">
    <source>
        <dbReference type="ARBA" id="ARBA00022475"/>
    </source>
</evidence>
<dbReference type="Proteomes" id="UP000185093">
    <property type="component" value="Unassembled WGS sequence"/>
</dbReference>
<keyword evidence="11" id="KW-0966">Cell projection</keyword>
<evidence type="ECO:0000256" key="9">
    <source>
        <dbReference type="ARBA" id="ARBA00023136"/>
    </source>
</evidence>
<dbReference type="PANTHER" id="PTHR35091">
    <property type="entry name" value="FLAGELLAR PROTEIN FLIL"/>
    <property type="match status" value="1"/>
</dbReference>
<evidence type="ECO:0000256" key="7">
    <source>
        <dbReference type="ARBA" id="ARBA00022779"/>
    </source>
</evidence>
<keyword evidence="9 10" id="KW-0472">Membrane</keyword>
<evidence type="ECO:0000256" key="2">
    <source>
        <dbReference type="ARBA" id="ARBA00004162"/>
    </source>
</evidence>
<evidence type="ECO:0000256" key="1">
    <source>
        <dbReference type="ARBA" id="ARBA00002254"/>
    </source>
</evidence>
<protein>
    <recommendedName>
        <fullName evidence="10">Flagellar protein FliL</fullName>
    </recommendedName>
</protein>
<gene>
    <name evidence="11" type="ORF">SAMN05444368_0835</name>
</gene>
<keyword evidence="12" id="KW-1185">Reference proteome</keyword>
<evidence type="ECO:0000256" key="3">
    <source>
        <dbReference type="ARBA" id="ARBA00008281"/>
    </source>
</evidence>
<keyword evidence="11" id="KW-0282">Flagellum</keyword>
<accession>A0ABY1JCL5</accession>
<dbReference type="InterPro" id="IPR005503">
    <property type="entry name" value="FliL"/>
</dbReference>
<comment type="similarity">
    <text evidence="3 10">Belongs to the FliL family.</text>
</comment>
<evidence type="ECO:0000313" key="11">
    <source>
        <dbReference type="EMBL" id="SIN65937.1"/>
    </source>
</evidence>
<comment type="caution">
    <text evidence="11">The sequence shown here is derived from an EMBL/GenBank/DDBJ whole genome shotgun (WGS) entry which is preliminary data.</text>
</comment>
<comment type="function">
    <text evidence="1 10">Controls the rotational direction of flagella during chemotaxis.</text>
</comment>
<evidence type="ECO:0000256" key="5">
    <source>
        <dbReference type="ARBA" id="ARBA00022500"/>
    </source>
</evidence>
<proteinExistence type="inferred from homology"/>
<keyword evidence="5 10" id="KW-0145">Chemotaxis</keyword>
<feature type="transmembrane region" description="Helical" evidence="10">
    <location>
        <begin position="6"/>
        <end position="28"/>
    </location>
</feature>
<keyword evidence="8 10" id="KW-1133">Transmembrane helix</keyword>
<sequence length="151" mass="16649">MIKRFLFIIIIGVVCLALGIGGGVFLGMKFFGSPQPIHDTSGDFSKPGAILNLGDFTVNLADKEPHIARFNLALELADPTLITEFSDEGWISKMKNEVILTCKDRYYDDLRTADGVMALAQDITKRLNAILPAFKGSLPVRSALFQEFILQ</sequence>
<keyword evidence="11" id="KW-0969">Cilium</keyword>
<evidence type="ECO:0000313" key="12">
    <source>
        <dbReference type="Proteomes" id="UP000185093"/>
    </source>
</evidence>
<dbReference type="EMBL" id="FSQZ01000001">
    <property type="protein sequence ID" value="SIN65937.1"/>
    <property type="molecule type" value="Genomic_DNA"/>
</dbReference>
<dbReference type="Pfam" id="PF03748">
    <property type="entry name" value="FliL"/>
    <property type="match status" value="1"/>
</dbReference>
<dbReference type="PANTHER" id="PTHR35091:SF2">
    <property type="entry name" value="FLAGELLAR PROTEIN FLIL"/>
    <property type="match status" value="1"/>
</dbReference>
<keyword evidence="7 10" id="KW-0283">Flagellar rotation</keyword>
<evidence type="ECO:0000256" key="6">
    <source>
        <dbReference type="ARBA" id="ARBA00022692"/>
    </source>
</evidence>
<keyword evidence="6 10" id="KW-0812">Transmembrane</keyword>
<comment type="subcellular location">
    <subcellularLocation>
        <location evidence="2">Cell membrane</location>
        <topology evidence="2">Single-pass membrane protein</topology>
    </subcellularLocation>
</comment>
<reference evidence="11 12" key="1">
    <citation type="submission" date="2016-11" db="EMBL/GenBank/DDBJ databases">
        <authorList>
            <person name="Varghese N."/>
            <person name="Submissions S."/>
        </authorList>
    </citation>
    <scope>NUCLEOTIDE SEQUENCE [LARGE SCALE GENOMIC DNA]</scope>
    <source>
        <strain evidence="11 12">DSM 20664</strain>
    </source>
</reference>
<keyword evidence="4 10" id="KW-1003">Cell membrane</keyword>
<evidence type="ECO:0000256" key="8">
    <source>
        <dbReference type="ARBA" id="ARBA00022989"/>
    </source>
</evidence>
<evidence type="ECO:0000256" key="10">
    <source>
        <dbReference type="RuleBase" id="RU364125"/>
    </source>
</evidence>
<organism evidence="11 12">
    <name type="scientific">Acetomicrobium flavidum</name>
    <dbReference type="NCBI Taxonomy" id="49896"/>
    <lineage>
        <taxon>Bacteria</taxon>
        <taxon>Thermotogati</taxon>
        <taxon>Synergistota</taxon>
        <taxon>Synergistia</taxon>
        <taxon>Synergistales</taxon>
        <taxon>Acetomicrobiaceae</taxon>
        <taxon>Acetomicrobium</taxon>
    </lineage>
</organism>